<dbReference type="GO" id="GO:0030682">
    <property type="term" value="P:symbiont-mediated perturbation of host defenses"/>
    <property type="evidence" value="ECO:0007669"/>
    <property type="project" value="InterPro"/>
</dbReference>
<accession>B7QBN5</accession>
<dbReference type="SUPFAM" id="SSF50814">
    <property type="entry name" value="Lipocalins"/>
    <property type="match status" value="1"/>
</dbReference>
<dbReference type="HOGENOM" id="CLU_115566_0_0_1"/>
<dbReference type="VEuPathDB" id="VectorBase:ISCP_018466"/>
<dbReference type="EMBL" id="DS902418">
    <property type="protein sequence ID" value="EEC16257.1"/>
    <property type="molecule type" value="Genomic_DNA"/>
</dbReference>
<dbReference type="Pfam" id="PF02098">
    <property type="entry name" value="His_binding"/>
    <property type="match status" value="1"/>
</dbReference>
<name>B7QBN5_IXOSC</name>
<organism>
    <name type="scientific">Ixodes scapularis</name>
    <name type="common">Black-legged tick</name>
    <name type="synonym">Deer tick</name>
    <dbReference type="NCBI Taxonomy" id="6945"/>
    <lineage>
        <taxon>Eukaryota</taxon>
        <taxon>Metazoa</taxon>
        <taxon>Ecdysozoa</taxon>
        <taxon>Arthropoda</taxon>
        <taxon>Chelicerata</taxon>
        <taxon>Arachnida</taxon>
        <taxon>Acari</taxon>
        <taxon>Parasitiformes</taxon>
        <taxon>Ixodida</taxon>
        <taxon>Ixodoidea</taxon>
        <taxon>Ixodidae</taxon>
        <taxon>Ixodinae</taxon>
        <taxon>Ixodes</taxon>
    </lineage>
</organism>
<evidence type="ECO:0000313" key="2">
    <source>
        <dbReference type="EnsemblMetazoa" id="ISCW013365-PA"/>
    </source>
</evidence>
<keyword evidence="3" id="KW-1185">Reference proteome</keyword>
<reference evidence="2" key="2">
    <citation type="submission" date="2020-05" db="UniProtKB">
        <authorList>
            <consortium name="EnsemblMetazoa"/>
        </authorList>
    </citation>
    <scope>IDENTIFICATION</scope>
    <source>
        <strain evidence="2">wikel</strain>
    </source>
</reference>
<gene>
    <name evidence="1" type="ORF">IscW_ISCW013365</name>
</gene>
<evidence type="ECO:0000313" key="3">
    <source>
        <dbReference type="Proteomes" id="UP000001555"/>
    </source>
</evidence>
<dbReference type="EMBL" id="ABJB010585400">
    <property type="status" value="NOT_ANNOTATED_CDS"/>
    <property type="molecule type" value="Genomic_DNA"/>
</dbReference>
<dbReference type="EnsemblMetazoa" id="ISCW013365-RA">
    <property type="protein sequence ID" value="ISCW013365-PA"/>
    <property type="gene ID" value="ISCW013365"/>
</dbReference>
<sequence length="152" mass="16936">FKHTLQCLPLQEKWYTLYRNYESDPAFGGTDPCIEFTCLGPAVDGAFTFTVRYGDSSANLTLTLSASEGYTTQNLLHFQPIGRKLFSMLLTASYVDCMTCVVFRSTYLNEGACSLIVPESALGKELSCCDYLFDLLCDATPKFTIYDESCSK</sequence>
<dbReference type="GO" id="GO:0043176">
    <property type="term" value="F:amine binding"/>
    <property type="evidence" value="ECO:0007669"/>
    <property type="project" value="InterPro"/>
</dbReference>
<dbReference type="InterPro" id="IPR002970">
    <property type="entry name" value="Tick_his-bd"/>
</dbReference>
<dbReference type="InterPro" id="IPR012674">
    <property type="entry name" value="Calycin"/>
</dbReference>
<dbReference type="PaxDb" id="6945-B7QBN5"/>
<dbReference type="VEuPathDB" id="VectorBase:ISCI013365"/>
<dbReference type="Gene3D" id="2.40.128.20">
    <property type="match status" value="1"/>
</dbReference>
<feature type="non-terminal residue" evidence="1">
    <location>
        <position position="1"/>
    </location>
</feature>
<dbReference type="VEuPathDB" id="VectorBase:ISCW013365"/>
<dbReference type="AlphaFoldDB" id="B7QBN5"/>
<proteinExistence type="predicted"/>
<protein>
    <submittedName>
        <fullName evidence="1 2">Uncharacterized protein</fullName>
    </submittedName>
</protein>
<dbReference type="InParanoid" id="B7QBN5"/>
<evidence type="ECO:0000313" key="1">
    <source>
        <dbReference type="EMBL" id="EEC16257.1"/>
    </source>
</evidence>
<dbReference type="Proteomes" id="UP000001555">
    <property type="component" value="Unassembled WGS sequence"/>
</dbReference>
<reference evidence="1 3" key="1">
    <citation type="submission" date="2008-03" db="EMBL/GenBank/DDBJ databases">
        <title>Annotation of Ixodes scapularis.</title>
        <authorList>
            <consortium name="Ixodes scapularis Genome Project Consortium"/>
            <person name="Caler E."/>
            <person name="Hannick L.I."/>
            <person name="Bidwell S."/>
            <person name="Joardar V."/>
            <person name="Thiagarajan M."/>
            <person name="Amedeo P."/>
            <person name="Galinsky K.J."/>
            <person name="Schobel S."/>
            <person name="Inman J."/>
            <person name="Hostetler J."/>
            <person name="Miller J."/>
            <person name="Hammond M."/>
            <person name="Megy K."/>
            <person name="Lawson D."/>
            <person name="Kodira C."/>
            <person name="Sutton G."/>
            <person name="Meyer J."/>
            <person name="Hill C.A."/>
            <person name="Birren B."/>
            <person name="Nene V."/>
            <person name="Collins F."/>
            <person name="Alarcon-Chaidez F."/>
            <person name="Wikel S."/>
            <person name="Strausberg R."/>
        </authorList>
    </citation>
    <scope>NUCLEOTIDE SEQUENCE [LARGE SCALE GENOMIC DNA]</scope>
    <source>
        <strain evidence="3">Wikel</strain>
        <strain evidence="1">Wikel colony</strain>
    </source>
</reference>